<proteinExistence type="predicted"/>
<evidence type="ECO:0000313" key="3">
    <source>
        <dbReference type="Proteomes" id="UP000031641"/>
    </source>
</evidence>
<evidence type="ECO:0000256" key="1">
    <source>
        <dbReference type="SAM" id="Phobius"/>
    </source>
</evidence>
<gene>
    <name evidence="2" type="ORF">MCAN360_0170</name>
</gene>
<accession>A0A077L6H9</accession>
<keyword evidence="1" id="KW-1133">Transmembrane helix</keyword>
<dbReference type="HOGENOM" id="CLU_1545928_0_0_14"/>
<reference evidence="3" key="1">
    <citation type="journal article" date="2014" name="Genome Announc.">
        <title>Complete Genome Sequence of Mycoplasma canadense Strain HAZ 360_1 from Bovine Mastitic Milk in Japan.</title>
        <authorList>
            <person name="Hata E."/>
        </authorList>
    </citation>
    <scope>NUCLEOTIDE SEQUENCE [LARGE SCALE GENOMIC DNA]</scope>
    <source>
        <strain evidence="3">HAZ360_1</strain>
    </source>
</reference>
<dbReference type="Proteomes" id="UP000031641">
    <property type="component" value="Chromosome"/>
</dbReference>
<name>A0A077L6H9_9BACT</name>
<dbReference type="OrthoDB" id="399239at2"/>
<keyword evidence="1" id="KW-0812">Transmembrane</keyword>
<protein>
    <recommendedName>
        <fullName evidence="4">Lipoprotein</fullName>
    </recommendedName>
</protein>
<evidence type="ECO:0000313" key="2">
    <source>
        <dbReference type="EMBL" id="BAP39421.1"/>
    </source>
</evidence>
<sequence length="173" mass="20065">MNYKISKAKFKNKLLYSIIVGLPIILGPIFVSCKNEDNNKLANGNQYKRLDDSQLATIHNQFVFELTPEANKEYNSNANITLFKFGNVINKLNKKYNSGHYDDGDKIANDPEFKKYFNFYKPDISKISKVHRIDIKFGFDNSTKLVNLYYDVICFDLRINEKTNEKISLDLGE</sequence>
<keyword evidence="1" id="KW-0472">Membrane</keyword>
<feature type="transmembrane region" description="Helical" evidence="1">
    <location>
        <begin position="14"/>
        <end position="31"/>
    </location>
</feature>
<dbReference type="AlphaFoldDB" id="A0A077L6H9"/>
<dbReference type="EMBL" id="AP014631">
    <property type="protein sequence ID" value="BAP39421.1"/>
    <property type="molecule type" value="Genomic_DNA"/>
</dbReference>
<dbReference type="RefSeq" id="WP_045433356.1">
    <property type="nucleotide sequence ID" value="NZ_AP014631.1"/>
</dbReference>
<evidence type="ECO:0008006" key="4">
    <source>
        <dbReference type="Google" id="ProtNLM"/>
    </source>
</evidence>
<organism evidence="2 3">
    <name type="scientific">Metamycoplasma canadense</name>
    <dbReference type="NCBI Taxonomy" id="29554"/>
    <lineage>
        <taxon>Bacteria</taxon>
        <taxon>Bacillati</taxon>
        <taxon>Mycoplasmatota</taxon>
        <taxon>Mycoplasmoidales</taxon>
        <taxon>Metamycoplasmataceae</taxon>
        <taxon>Metamycoplasma</taxon>
    </lineage>
</organism>
<dbReference type="KEGG" id="mcan:MCAN360_0170"/>
<dbReference type="PROSITE" id="PS51257">
    <property type="entry name" value="PROKAR_LIPOPROTEIN"/>
    <property type="match status" value="1"/>
</dbReference>
<keyword evidence="3" id="KW-1185">Reference proteome</keyword>